<name>A0ABQ7DH93_BRACR</name>
<evidence type="ECO:0000313" key="1">
    <source>
        <dbReference type="EMBL" id="KAF3577489.1"/>
    </source>
</evidence>
<reference evidence="1 2" key="1">
    <citation type="journal article" date="2020" name="BMC Genomics">
        <title>Intraspecific diversification of the crop wild relative Brassica cretica Lam. using demographic model selection.</title>
        <authorList>
            <person name="Kioukis A."/>
            <person name="Michalopoulou V.A."/>
            <person name="Briers L."/>
            <person name="Pirintsos S."/>
            <person name="Studholme D.J."/>
            <person name="Pavlidis P."/>
            <person name="Sarris P.F."/>
        </authorList>
    </citation>
    <scope>NUCLEOTIDE SEQUENCE [LARGE SCALE GENOMIC DNA]</scope>
    <source>
        <strain evidence="2">cv. PFS-1207/04</strain>
    </source>
</reference>
<comment type="caution">
    <text evidence="1">The sequence shown here is derived from an EMBL/GenBank/DDBJ whole genome shotgun (WGS) entry which is preliminary data.</text>
</comment>
<keyword evidence="2" id="KW-1185">Reference proteome</keyword>
<evidence type="ECO:0000313" key="2">
    <source>
        <dbReference type="Proteomes" id="UP000266723"/>
    </source>
</evidence>
<dbReference type="Proteomes" id="UP000266723">
    <property type="component" value="Unassembled WGS sequence"/>
</dbReference>
<organism evidence="1 2">
    <name type="scientific">Brassica cretica</name>
    <name type="common">Mustard</name>
    <dbReference type="NCBI Taxonomy" id="69181"/>
    <lineage>
        <taxon>Eukaryota</taxon>
        <taxon>Viridiplantae</taxon>
        <taxon>Streptophyta</taxon>
        <taxon>Embryophyta</taxon>
        <taxon>Tracheophyta</taxon>
        <taxon>Spermatophyta</taxon>
        <taxon>Magnoliopsida</taxon>
        <taxon>eudicotyledons</taxon>
        <taxon>Gunneridae</taxon>
        <taxon>Pentapetalae</taxon>
        <taxon>rosids</taxon>
        <taxon>malvids</taxon>
        <taxon>Brassicales</taxon>
        <taxon>Brassicaceae</taxon>
        <taxon>Brassiceae</taxon>
        <taxon>Brassica</taxon>
    </lineage>
</organism>
<gene>
    <name evidence="1" type="ORF">DY000_02031626</name>
</gene>
<proteinExistence type="predicted"/>
<accession>A0ABQ7DH93</accession>
<dbReference type="EMBL" id="QGKV02000649">
    <property type="protein sequence ID" value="KAF3577489.1"/>
    <property type="molecule type" value="Genomic_DNA"/>
</dbReference>
<sequence length="179" mass="20468">MRPDMSLCSEWRSDRSLLSEWKQAKKSPTCFCRKISTETPIETKRKALTMRIQKRKKRRTLFRPGRSLRSEWGVGLSSVATNRAVCLLGRYVATELCNRSVALPFSAINLGVFCGFWENKFYPSEMFSENKFEKSRARFIVLPMAKSRSKVFDFLKNCGVCIGVGHRRSVAGVFLPALV</sequence>
<protein>
    <submittedName>
        <fullName evidence="1">Uncharacterized protein</fullName>
    </submittedName>
</protein>